<keyword evidence="9" id="KW-0460">Magnesium</keyword>
<dbReference type="SMART" id="SM00493">
    <property type="entry name" value="TOPRIM"/>
    <property type="match status" value="1"/>
</dbReference>
<dbReference type="InterPro" id="IPR036977">
    <property type="entry name" value="DNA_primase_Znf_CHC2"/>
</dbReference>
<dbReference type="Pfam" id="PF08275">
    <property type="entry name" value="DNAG_N"/>
    <property type="match status" value="1"/>
</dbReference>
<comment type="subunit">
    <text evidence="12">Monomer. Interacts with DnaB.</text>
</comment>
<dbReference type="RefSeq" id="WP_226690350.1">
    <property type="nucleotide sequence ID" value="NZ_BPUX01000001.1"/>
</dbReference>
<name>A0ABQ4VHQ3_9PAST</name>
<protein>
    <recommendedName>
        <fullName evidence="12 13">DNA primase</fullName>
        <ecNumber evidence="12">2.7.7.101</ecNumber>
    </recommendedName>
</protein>
<evidence type="ECO:0000256" key="12">
    <source>
        <dbReference type="HAMAP-Rule" id="MF_00974"/>
    </source>
</evidence>
<dbReference type="PROSITE" id="PS50880">
    <property type="entry name" value="TOPRIM"/>
    <property type="match status" value="1"/>
</dbReference>
<dbReference type="Pfam" id="PF10410">
    <property type="entry name" value="DnaB_bind"/>
    <property type="match status" value="1"/>
</dbReference>
<proteinExistence type="inferred from homology"/>
<dbReference type="CDD" id="cd03364">
    <property type="entry name" value="TOPRIM_DnaG_primases"/>
    <property type="match status" value="1"/>
</dbReference>
<dbReference type="InterPro" id="IPR050219">
    <property type="entry name" value="DnaG_primase"/>
</dbReference>
<dbReference type="InterPro" id="IPR016136">
    <property type="entry name" value="DNA_helicase_N/primase_C"/>
</dbReference>
<keyword evidence="11 12" id="KW-0804">Transcription</keyword>
<comment type="caution">
    <text evidence="15">The sequence shown here is derived from an EMBL/GenBank/DDBJ whole genome shotgun (WGS) entry which is preliminary data.</text>
</comment>
<evidence type="ECO:0000256" key="3">
    <source>
        <dbReference type="ARBA" id="ARBA00022679"/>
    </source>
</evidence>
<keyword evidence="1 12" id="KW-0240">DNA-directed RNA polymerase</keyword>
<evidence type="ECO:0000256" key="2">
    <source>
        <dbReference type="ARBA" id="ARBA00022515"/>
    </source>
</evidence>
<dbReference type="InterPro" id="IPR013173">
    <property type="entry name" value="DNA_primase_DnaG_DnaB-bd_dom"/>
</dbReference>
<evidence type="ECO:0000313" key="16">
    <source>
        <dbReference type="Proteomes" id="UP001052140"/>
    </source>
</evidence>
<dbReference type="Gene3D" id="1.10.860.10">
    <property type="entry name" value="DNAb Helicase, Chain A"/>
    <property type="match status" value="1"/>
</dbReference>
<keyword evidence="3 12" id="KW-0808">Transferase</keyword>
<evidence type="ECO:0000256" key="9">
    <source>
        <dbReference type="ARBA" id="ARBA00022842"/>
    </source>
</evidence>
<evidence type="ECO:0000256" key="7">
    <source>
        <dbReference type="ARBA" id="ARBA00022771"/>
    </source>
</evidence>
<sequence>MKGSIPRTFIDDLLAKTDIVELINARVKLKKAGRDYQACCPFHHEKTPSFTVSQKKQFYHCFGCGAHGNAISFLMEYDKLEFVEAIEELAGMLGLEIPRENKAQFHGKQIGYQTKRNLYELMQEIAQFYQQQLTLHIPAQSYLQQRGLSSEIIERFQIGFVPNTFDSILQHFAKTKDDQQKLFDLGMLSRNDRGDIYDRFRHRIMFPIRDRRGRTIAFGGRVLNDDKPKYLNSPESATYHKGNELYGLFEALQCNESPEMLLVVEGYMDVVALAQFGIDYTVASLGTATTAEQIQLLFRSTEQAICCYDGDRAGREAAWRAFENALPYLEDGRQLKFIFLPDGEDPDSFIRQYGKTGFEDYIKKAQSLSEFLFSSLTPQVDFSTKEGKAKLAALAIPLIKKIPGEMLRLSLRNTLAQKLGILDQAQLESMIPTYSEVKIHHQAQTVKHTPMRLLIGLLLQNPELAQLVPNLTPLRVLNESGLELFEKLTALCQEKIGITTGQILEYWRDTEYSKALEILAFWDHLVEDEKIEETFKDTLRYFYFQLIEREIDALIAKDRSTGLNPNERQKLTQLLVKKQQKA</sequence>
<keyword evidence="6 12" id="KW-0479">Metal-binding</keyword>
<dbReference type="Pfam" id="PF13155">
    <property type="entry name" value="Toprim_2"/>
    <property type="match status" value="1"/>
</dbReference>
<keyword evidence="16" id="KW-1185">Reference proteome</keyword>
<evidence type="ECO:0000256" key="5">
    <source>
        <dbReference type="ARBA" id="ARBA00022705"/>
    </source>
</evidence>
<dbReference type="Gene3D" id="3.90.980.10">
    <property type="entry name" value="DNA primase, catalytic core, N-terminal domain"/>
    <property type="match status" value="1"/>
</dbReference>
<dbReference type="InterPro" id="IPR034151">
    <property type="entry name" value="TOPRIM_DnaG_bac"/>
</dbReference>
<dbReference type="EC" id="2.7.7.101" evidence="12"/>
<dbReference type="NCBIfam" id="TIGR01391">
    <property type="entry name" value="dnaG"/>
    <property type="match status" value="1"/>
</dbReference>
<accession>A0ABQ4VHQ3</accession>
<dbReference type="SUPFAM" id="SSF56731">
    <property type="entry name" value="DNA primase core"/>
    <property type="match status" value="1"/>
</dbReference>
<dbReference type="SMART" id="SM00400">
    <property type="entry name" value="ZnF_CHCC"/>
    <property type="match status" value="1"/>
</dbReference>
<evidence type="ECO:0000313" key="15">
    <source>
        <dbReference type="EMBL" id="GJH42204.1"/>
    </source>
</evidence>
<dbReference type="PIRSF" id="PIRSF002811">
    <property type="entry name" value="DnaG"/>
    <property type="match status" value="1"/>
</dbReference>
<gene>
    <name evidence="12 15" type="primary">dnaG</name>
    <name evidence="15" type="ORF">PA42_03780</name>
</gene>
<comment type="function">
    <text evidence="12 13">RNA polymerase that catalyzes the synthesis of short RNA molecules used as primers for DNA polymerase during DNA replication.</text>
</comment>
<dbReference type="Proteomes" id="UP001052140">
    <property type="component" value="Unassembled WGS sequence"/>
</dbReference>
<keyword evidence="4 12" id="KW-0548">Nucleotidyltransferase</keyword>
<evidence type="ECO:0000256" key="10">
    <source>
        <dbReference type="ARBA" id="ARBA00023125"/>
    </source>
</evidence>
<feature type="zinc finger region" description="CHC2-type" evidence="12">
    <location>
        <begin position="40"/>
        <end position="64"/>
    </location>
</feature>
<dbReference type="Pfam" id="PF01807">
    <property type="entry name" value="Zn_ribbon_DnaG"/>
    <property type="match status" value="1"/>
</dbReference>
<dbReference type="InterPro" id="IPR037068">
    <property type="entry name" value="DNA_primase_core_N_sf"/>
</dbReference>
<evidence type="ECO:0000259" key="14">
    <source>
        <dbReference type="PROSITE" id="PS50880"/>
    </source>
</evidence>
<keyword evidence="10 12" id="KW-0238">DNA-binding</keyword>
<dbReference type="InterPro" id="IPR006295">
    <property type="entry name" value="DNA_primase_DnaG"/>
</dbReference>
<keyword evidence="5 12" id="KW-0235">DNA replication</keyword>
<dbReference type="Gene3D" id="1.20.50.20">
    <property type="entry name" value="DnaG, RNA polymerase domain, helical bundle"/>
    <property type="match status" value="1"/>
</dbReference>
<evidence type="ECO:0000256" key="13">
    <source>
        <dbReference type="PIRNR" id="PIRNR002811"/>
    </source>
</evidence>
<evidence type="ECO:0000256" key="4">
    <source>
        <dbReference type="ARBA" id="ARBA00022695"/>
    </source>
</evidence>
<dbReference type="Gene3D" id="3.40.1360.10">
    <property type="match status" value="1"/>
</dbReference>
<comment type="similarity">
    <text evidence="12 13">Belongs to the DnaG primase family.</text>
</comment>
<dbReference type="Pfam" id="PF08278">
    <property type="entry name" value="DnaG_DnaB_bind"/>
    <property type="match status" value="1"/>
</dbReference>
<dbReference type="SUPFAM" id="SSF57783">
    <property type="entry name" value="Zinc beta-ribbon"/>
    <property type="match status" value="1"/>
</dbReference>
<organism evidence="15 16">
    <name type="scientific">Pasteurella canis</name>
    <dbReference type="NCBI Taxonomy" id="753"/>
    <lineage>
        <taxon>Bacteria</taxon>
        <taxon>Pseudomonadati</taxon>
        <taxon>Pseudomonadota</taxon>
        <taxon>Gammaproteobacteria</taxon>
        <taxon>Pasteurellales</taxon>
        <taxon>Pasteurellaceae</taxon>
        <taxon>Pasteurella</taxon>
    </lineage>
</organism>
<dbReference type="SUPFAM" id="SSF117023">
    <property type="entry name" value="DNA primase DnaG, C-terminal domain"/>
    <property type="match status" value="1"/>
</dbReference>
<comment type="domain">
    <text evidence="12">Contains an N-terminal zinc-binding domain, a central core domain that contains the primase activity, and a C-terminal DnaB-binding domain.</text>
</comment>
<evidence type="ECO:0000256" key="11">
    <source>
        <dbReference type="ARBA" id="ARBA00023163"/>
    </source>
</evidence>
<evidence type="ECO:0000256" key="1">
    <source>
        <dbReference type="ARBA" id="ARBA00022478"/>
    </source>
</evidence>
<dbReference type="InterPro" id="IPR019475">
    <property type="entry name" value="DNA_primase_DnaB-bd"/>
</dbReference>
<comment type="catalytic activity">
    <reaction evidence="12">
        <text>ssDNA + n NTP = ssDNA/pppN(pN)n-1 hybrid + (n-1) diphosphate.</text>
        <dbReference type="EC" id="2.7.7.101"/>
    </reaction>
</comment>
<keyword evidence="7 12" id="KW-0863">Zinc-finger</keyword>
<dbReference type="InterPro" id="IPR002694">
    <property type="entry name" value="Znf_CHC2"/>
</dbReference>
<dbReference type="EMBL" id="BPUX01000001">
    <property type="protein sequence ID" value="GJH42204.1"/>
    <property type="molecule type" value="Genomic_DNA"/>
</dbReference>
<dbReference type="HAMAP" id="MF_00974">
    <property type="entry name" value="DNA_primase_DnaG"/>
    <property type="match status" value="1"/>
</dbReference>
<dbReference type="SMART" id="SM00766">
    <property type="entry name" value="DnaG_DnaB_bind"/>
    <property type="match status" value="1"/>
</dbReference>
<comment type="cofactor">
    <cofactor evidence="12 13">
        <name>Zn(2+)</name>
        <dbReference type="ChEBI" id="CHEBI:29105"/>
    </cofactor>
    <text evidence="12 13">Binds 1 zinc ion per monomer.</text>
</comment>
<keyword evidence="2 12" id="KW-0639">Primosome</keyword>
<dbReference type="GeneID" id="69687950"/>
<evidence type="ECO:0000256" key="6">
    <source>
        <dbReference type="ARBA" id="ARBA00022723"/>
    </source>
</evidence>
<dbReference type="InterPro" id="IPR013264">
    <property type="entry name" value="DNAG_N"/>
</dbReference>
<dbReference type="InterPro" id="IPR006171">
    <property type="entry name" value="TOPRIM_dom"/>
</dbReference>
<dbReference type="PANTHER" id="PTHR30313">
    <property type="entry name" value="DNA PRIMASE"/>
    <property type="match status" value="1"/>
</dbReference>
<reference evidence="15" key="1">
    <citation type="submission" date="2024-05" db="EMBL/GenBank/DDBJ databases">
        <title>Determining zoonotic pasteurella genome.</title>
        <authorList>
            <person name="Maeda T."/>
            <person name="Takahashi T."/>
            <person name="Yoshida H."/>
        </authorList>
    </citation>
    <scope>NUCLEOTIDE SEQUENCE</scope>
    <source>
        <strain evidence="15">PA42</strain>
    </source>
</reference>
<keyword evidence="8 12" id="KW-0862">Zinc</keyword>
<dbReference type="Gene3D" id="3.90.580.10">
    <property type="entry name" value="Zinc finger, CHC2-type domain"/>
    <property type="match status" value="1"/>
</dbReference>
<evidence type="ECO:0000256" key="8">
    <source>
        <dbReference type="ARBA" id="ARBA00022833"/>
    </source>
</evidence>
<dbReference type="PANTHER" id="PTHR30313:SF2">
    <property type="entry name" value="DNA PRIMASE"/>
    <property type="match status" value="1"/>
</dbReference>
<dbReference type="InterPro" id="IPR030846">
    <property type="entry name" value="DnaG_bac"/>
</dbReference>
<feature type="domain" description="Toprim" evidence="14">
    <location>
        <begin position="259"/>
        <end position="341"/>
    </location>
</feature>